<feature type="domain" description="BZIP" evidence="8">
    <location>
        <begin position="207"/>
        <end position="270"/>
    </location>
</feature>
<evidence type="ECO:0000256" key="6">
    <source>
        <dbReference type="SAM" id="MobiDB-lite"/>
    </source>
</evidence>
<feature type="region of interest" description="Disordered" evidence="6">
    <location>
        <begin position="95"/>
        <end position="136"/>
    </location>
</feature>
<evidence type="ECO:0000313" key="10">
    <source>
        <dbReference type="Proteomes" id="UP001150062"/>
    </source>
</evidence>
<dbReference type="PROSITE" id="PS00036">
    <property type="entry name" value="BZIP_BASIC"/>
    <property type="match status" value="1"/>
</dbReference>
<feature type="coiled-coil region" evidence="5">
    <location>
        <begin position="204"/>
        <end position="280"/>
    </location>
</feature>
<evidence type="ECO:0000256" key="3">
    <source>
        <dbReference type="ARBA" id="ARBA00023163"/>
    </source>
</evidence>
<dbReference type="PROSITE" id="PS50217">
    <property type="entry name" value="BZIP"/>
    <property type="match status" value="1"/>
</dbReference>
<dbReference type="SMART" id="SM00338">
    <property type="entry name" value="BRLZ"/>
    <property type="match status" value="1"/>
</dbReference>
<evidence type="ECO:0000256" key="2">
    <source>
        <dbReference type="ARBA" id="ARBA00023015"/>
    </source>
</evidence>
<accession>A0ABQ8XB59</accession>
<dbReference type="InterPro" id="IPR046347">
    <property type="entry name" value="bZIP_sf"/>
</dbReference>
<evidence type="ECO:0000259" key="8">
    <source>
        <dbReference type="PROSITE" id="PS50217"/>
    </source>
</evidence>
<keyword evidence="5" id="KW-0175">Coiled coil</keyword>
<evidence type="ECO:0000256" key="1">
    <source>
        <dbReference type="ARBA" id="ARBA00004123"/>
    </source>
</evidence>
<evidence type="ECO:0000313" key="9">
    <source>
        <dbReference type="EMBL" id="KAJ6229370.1"/>
    </source>
</evidence>
<dbReference type="Proteomes" id="UP001150062">
    <property type="component" value="Unassembled WGS sequence"/>
</dbReference>
<dbReference type="PANTHER" id="PTHR19304">
    <property type="entry name" value="CYCLIC-AMP RESPONSE ELEMENT BINDING PROTEIN"/>
    <property type="match status" value="1"/>
</dbReference>
<keyword evidence="7" id="KW-0472">Membrane</keyword>
<keyword evidence="10" id="KW-1185">Reference proteome</keyword>
<name>A0ABQ8XB59_9EUKA</name>
<evidence type="ECO:0000256" key="5">
    <source>
        <dbReference type="SAM" id="Coils"/>
    </source>
</evidence>
<keyword evidence="4" id="KW-0539">Nucleus</keyword>
<keyword evidence="7" id="KW-1133">Transmembrane helix</keyword>
<feature type="compositionally biased region" description="Basic residues" evidence="6">
    <location>
        <begin position="107"/>
        <end position="126"/>
    </location>
</feature>
<dbReference type="Gene3D" id="1.20.5.170">
    <property type="match status" value="1"/>
</dbReference>
<reference evidence="9" key="1">
    <citation type="submission" date="2022-08" db="EMBL/GenBank/DDBJ databases">
        <title>Novel sulfate-reducing endosymbionts in the free-living metamonad Anaeramoeba.</title>
        <authorList>
            <person name="Jerlstrom-Hultqvist J."/>
            <person name="Cepicka I."/>
            <person name="Gallot-Lavallee L."/>
            <person name="Salas-Leiva D."/>
            <person name="Curtis B.A."/>
            <person name="Zahonova K."/>
            <person name="Pipaliya S."/>
            <person name="Dacks J."/>
            <person name="Roger A.J."/>
        </authorList>
    </citation>
    <scope>NUCLEOTIDE SEQUENCE</scope>
    <source>
        <strain evidence="9">Schooner1</strain>
    </source>
</reference>
<feature type="transmembrane region" description="Helical" evidence="7">
    <location>
        <begin position="398"/>
        <end position="416"/>
    </location>
</feature>
<comment type="caution">
    <text evidence="9">The sequence shown here is derived from an EMBL/GenBank/DDBJ whole genome shotgun (WGS) entry which is preliminary data.</text>
</comment>
<keyword evidence="3" id="KW-0804">Transcription</keyword>
<protein>
    <submittedName>
        <fullName evidence="9">X-box binding protein</fullName>
    </submittedName>
</protein>
<evidence type="ECO:0000256" key="4">
    <source>
        <dbReference type="ARBA" id="ARBA00023242"/>
    </source>
</evidence>
<keyword evidence="7" id="KW-0812">Transmembrane</keyword>
<organism evidence="9 10">
    <name type="scientific">Anaeramoeba flamelloides</name>
    <dbReference type="NCBI Taxonomy" id="1746091"/>
    <lineage>
        <taxon>Eukaryota</taxon>
        <taxon>Metamonada</taxon>
        <taxon>Anaeramoebidae</taxon>
        <taxon>Anaeramoeba</taxon>
    </lineage>
</organism>
<dbReference type="SUPFAM" id="SSF57959">
    <property type="entry name" value="Leucine zipper domain"/>
    <property type="match status" value="1"/>
</dbReference>
<dbReference type="InterPro" id="IPR004827">
    <property type="entry name" value="bZIP"/>
</dbReference>
<keyword evidence="2" id="KW-0805">Transcription regulation</keyword>
<evidence type="ECO:0000256" key="7">
    <source>
        <dbReference type="SAM" id="Phobius"/>
    </source>
</evidence>
<sequence length="511" mass="58947">MTNFFDLNNSLDLDFDLNQTDLQMDNSFFGNDLLSTIDDESLDTEVLLSLQEDFNVDNQKSPLDTQPFFQEEVDEGNISKEIKDLTHIEIANSQSSNKTQTMEIKAQKKTKTKPNSKTKTKTKTKTKNVTNKETKKEITIKKNPKNKGIIIQIKKRRKRTLSDRNPLNGNGKFCVNTQPIWVENRMGEKVNLLAVMNKYEFNLLTEEQKKKRKLLKNRISAEESRLRARQRLGGLQTKVETLITRNKKLNRVIHKIQDEKEEMRKEIELLRTKLGNQSQRKHKHISYEPITKIKRTNTHPATAPFNNKATYTNDMINSNPNPNPNPNSNLNSNLNTSKLFSKVCNSTYELFSDLTSINHQLSDSNFSIFEQEKDKRIENGNSSLNESQFGGMNSQQTGFSLFIILLIFGLFFQTNFSNFPINNNNPNQNLLDNLSPSSTSARKVLTATNNQFSINFDPEYDNLAFQKDGAQLIFNKHYPSIAANYNLHNHTNYEICIEYNPKYLYKSSAWV</sequence>
<proteinExistence type="predicted"/>
<comment type="subcellular location">
    <subcellularLocation>
        <location evidence="1">Nucleus</location>
    </subcellularLocation>
</comment>
<dbReference type="EMBL" id="JAOAOG010000322">
    <property type="protein sequence ID" value="KAJ6229370.1"/>
    <property type="molecule type" value="Genomic_DNA"/>
</dbReference>
<gene>
    <name evidence="9" type="ORF">M0813_07989</name>
</gene>
<dbReference type="InterPro" id="IPR051027">
    <property type="entry name" value="bZIP_transcription_factors"/>
</dbReference>
<dbReference type="Pfam" id="PF00170">
    <property type="entry name" value="bZIP_1"/>
    <property type="match status" value="1"/>
</dbReference>